<keyword evidence="6 11" id="KW-0378">Hydrolase</keyword>
<dbReference type="GO" id="GO:0009245">
    <property type="term" value="P:lipid A biosynthetic process"/>
    <property type="evidence" value="ECO:0007669"/>
    <property type="project" value="UniProtKB-KW"/>
</dbReference>
<keyword evidence="1" id="KW-1003">Cell membrane</keyword>
<keyword evidence="2" id="KW-0444">Lipid biosynthesis</keyword>
<dbReference type="Gene3D" id="3.60.21.10">
    <property type="match status" value="1"/>
</dbReference>
<evidence type="ECO:0000256" key="5">
    <source>
        <dbReference type="ARBA" id="ARBA00022723"/>
    </source>
</evidence>
<keyword evidence="3" id="KW-0997">Cell inner membrane</keyword>
<evidence type="ECO:0000256" key="1">
    <source>
        <dbReference type="ARBA" id="ARBA00022475"/>
    </source>
</evidence>
<evidence type="ECO:0000256" key="2">
    <source>
        <dbReference type="ARBA" id="ARBA00022516"/>
    </source>
</evidence>
<protein>
    <submittedName>
        <fullName evidence="11">UDP-2,3-diacylglucosamine hydrolase</fullName>
        <ecNumber evidence="11">3.6.1.54</ecNumber>
    </submittedName>
</protein>
<dbReference type="GO" id="GO:0008758">
    <property type="term" value="F:UDP-2,3-diacylglucosamine hydrolase activity"/>
    <property type="evidence" value="ECO:0007669"/>
    <property type="project" value="TreeGrafter"/>
</dbReference>
<dbReference type="NCBIfam" id="NF003743">
    <property type="entry name" value="PRK05340.1"/>
    <property type="match status" value="1"/>
</dbReference>
<dbReference type="EC" id="3.6.1.54" evidence="11"/>
<dbReference type="InterPro" id="IPR029052">
    <property type="entry name" value="Metallo-depent_PP-like"/>
</dbReference>
<evidence type="ECO:0000256" key="3">
    <source>
        <dbReference type="ARBA" id="ARBA00022519"/>
    </source>
</evidence>
<keyword evidence="7" id="KW-0443">Lipid metabolism</keyword>
<sequence>MADAIFIADLHLTPERPDIFRAFVSFMKTTAQTTQQLYILGDLFDYWVGDDAMEAFHKKVIHQMKSYSDSPLNSLYFMPGNRDFSLGKEFIRLSGAQWINDPSVIYLNHQAILLMHGDLLCREDTRYLRYRKIIRNPLVVKLLHLTPVQWRRKLGKKIRQQSHQDKQKKSQSIMDVTPEAVIENMKHHHVQTLIHGHTHRPAIHEISLTDNNTSAKRYVLGDWNKNGWYLEASHQDLTLKCFNI</sequence>
<dbReference type="HAMAP" id="MF_00575">
    <property type="entry name" value="LpxH"/>
    <property type="match status" value="1"/>
</dbReference>
<dbReference type="EMBL" id="NSIT01000154">
    <property type="protein sequence ID" value="PJE78600.1"/>
    <property type="molecule type" value="Genomic_DNA"/>
</dbReference>
<keyword evidence="4" id="KW-0441">Lipid A biosynthesis</keyword>
<evidence type="ECO:0000256" key="9">
    <source>
        <dbReference type="ARBA" id="ARBA00023211"/>
    </source>
</evidence>
<dbReference type="AlphaFoldDB" id="A0A2H9T5V6"/>
<name>A0A2H9T5V6_9ZZZZ</name>
<proteinExistence type="inferred from homology"/>
<dbReference type="GO" id="GO:0016020">
    <property type="term" value="C:membrane"/>
    <property type="evidence" value="ECO:0007669"/>
    <property type="project" value="GOC"/>
</dbReference>
<dbReference type="SUPFAM" id="SSF56300">
    <property type="entry name" value="Metallo-dependent phosphatases"/>
    <property type="match status" value="1"/>
</dbReference>
<evidence type="ECO:0000256" key="7">
    <source>
        <dbReference type="ARBA" id="ARBA00023098"/>
    </source>
</evidence>
<evidence type="ECO:0000256" key="6">
    <source>
        <dbReference type="ARBA" id="ARBA00022801"/>
    </source>
</evidence>
<comment type="caution">
    <text evidence="11">The sequence shown here is derived from an EMBL/GenBank/DDBJ whole genome shotgun (WGS) entry which is preliminary data.</text>
</comment>
<gene>
    <name evidence="11" type="primary">lpxH</name>
    <name evidence="11" type="ORF">CI610_02463</name>
</gene>
<dbReference type="CDD" id="cd07398">
    <property type="entry name" value="MPP_YbbF-LpxH"/>
    <property type="match status" value="1"/>
</dbReference>
<dbReference type="InterPro" id="IPR010138">
    <property type="entry name" value="UDP-diacylglucosamine_Hdrlase"/>
</dbReference>
<keyword evidence="9" id="KW-0464">Manganese</keyword>
<dbReference type="GO" id="GO:0005737">
    <property type="term" value="C:cytoplasm"/>
    <property type="evidence" value="ECO:0007669"/>
    <property type="project" value="InterPro"/>
</dbReference>
<keyword evidence="5" id="KW-0479">Metal-binding</keyword>
<dbReference type="InterPro" id="IPR004843">
    <property type="entry name" value="Calcineurin-like_PHP"/>
</dbReference>
<dbReference type="InterPro" id="IPR043461">
    <property type="entry name" value="LpxH-like"/>
</dbReference>
<evidence type="ECO:0000313" key="11">
    <source>
        <dbReference type="EMBL" id="PJE78600.1"/>
    </source>
</evidence>
<feature type="domain" description="Calcineurin-like phosphoesterase" evidence="10">
    <location>
        <begin position="5"/>
        <end position="201"/>
    </location>
</feature>
<dbReference type="PANTHER" id="PTHR34990:SF1">
    <property type="entry name" value="UDP-2,3-DIACYLGLUCOSAMINE HYDROLASE"/>
    <property type="match status" value="1"/>
</dbReference>
<evidence type="ECO:0000259" key="10">
    <source>
        <dbReference type="Pfam" id="PF00149"/>
    </source>
</evidence>
<dbReference type="GO" id="GO:0046872">
    <property type="term" value="F:metal ion binding"/>
    <property type="evidence" value="ECO:0007669"/>
    <property type="project" value="UniProtKB-KW"/>
</dbReference>
<keyword evidence="8" id="KW-0472">Membrane</keyword>
<evidence type="ECO:0000256" key="4">
    <source>
        <dbReference type="ARBA" id="ARBA00022556"/>
    </source>
</evidence>
<reference evidence="11" key="1">
    <citation type="journal article" date="2017" name="Appl. Environ. Microbiol.">
        <title>Molecular characterization of an Endozoicomonas-like organism causing infection in king scallop Pecten maximus L.</title>
        <authorList>
            <person name="Cano I."/>
            <person name="van Aerle R."/>
            <person name="Ross S."/>
            <person name="Verner-Jeffreys D.W."/>
            <person name="Paley R.K."/>
            <person name="Rimmer G."/>
            <person name="Ryder D."/>
            <person name="Hooper P."/>
            <person name="Stone D."/>
            <person name="Feist S.W."/>
        </authorList>
    </citation>
    <scope>NUCLEOTIDE SEQUENCE</scope>
</reference>
<evidence type="ECO:0000256" key="8">
    <source>
        <dbReference type="ARBA" id="ARBA00023136"/>
    </source>
</evidence>
<accession>A0A2H9T5V6</accession>
<dbReference type="Pfam" id="PF00149">
    <property type="entry name" value="Metallophos"/>
    <property type="match status" value="1"/>
</dbReference>
<dbReference type="PANTHER" id="PTHR34990">
    <property type="entry name" value="UDP-2,3-DIACYLGLUCOSAMINE HYDROLASE-RELATED"/>
    <property type="match status" value="1"/>
</dbReference>
<organism evidence="11">
    <name type="scientific">invertebrate metagenome</name>
    <dbReference type="NCBI Taxonomy" id="1711999"/>
    <lineage>
        <taxon>unclassified sequences</taxon>
        <taxon>metagenomes</taxon>
        <taxon>organismal metagenomes</taxon>
    </lineage>
</organism>
<dbReference type="NCBIfam" id="TIGR01854">
    <property type="entry name" value="lipid_A_lpxH"/>
    <property type="match status" value="1"/>
</dbReference>